<keyword evidence="1" id="KW-0812">Transmembrane</keyword>
<keyword evidence="3" id="KW-1185">Reference proteome</keyword>
<keyword evidence="1" id="KW-0472">Membrane</keyword>
<feature type="transmembrane region" description="Helical" evidence="1">
    <location>
        <begin position="390"/>
        <end position="409"/>
    </location>
</feature>
<organism evidence="2 3">
    <name type="scientific">Legionella santicrucis</name>
    <dbReference type="NCBI Taxonomy" id="45074"/>
    <lineage>
        <taxon>Bacteria</taxon>
        <taxon>Pseudomonadati</taxon>
        <taxon>Pseudomonadota</taxon>
        <taxon>Gammaproteobacteria</taxon>
        <taxon>Legionellales</taxon>
        <taxon>Legionellaceae</taxon>
        <taxon>Legionella</taxon>
    </lineage>
</organism>
<gene>
    <name evidence="2" type="ORF">Lsan_3444</name>
</gene>
<reference evidence="2 3" key="1">
    <citation type="submission" date="2015-11" db="EMBL/GenBank/DDBJ databases">
        <title>Genomic analysis of 38 Legionella species identifies large and diverse effector repertoires.</title>
        <authorList>
            <person name="Burstein D."/>
            <person name="Amaro F."/>
            <person name="Zusman T."/>
            <person name="Lifshitz Z."/>
            <person name="Cohen O."/>
            <person name="Gilbert J.A."/>
            <person name="Pupko T."/>
            <person name="Shuman H.A."/>
            <person name="Segal G."/>
        </authorList>
    </citation>
    <scope>NUCLEOTIDE SEQUENCE [LARGE SCALE GENOMIC DNA]</scope>
    <source>
        <strain evidence="2 3">SC-63-C7</strain>
    </source>
</reference>
<dbReference type="SUPFAM" id="SSF52266">
    <property type="entry name" value="SGNH hydrolase"/>
    <property type="match status" value="1"/>
</dbReference>
<feature type="transmembrane region" description="Helical" evidence="1">
    <location>
        <begin position="429"/>
        <end position="453"/>
    </location>
</feature>
<comment type="caution">
    <text evidence="2">The sequence shown here is derived from an EMBL/GenBank/DDBJ whole genome shotgun (WGS) entry which is preliminary data.</text>
</comment>
<dbReference type="OrthoDB" id="5653504at2"/>
<dbReference type="AlphaFoldDB" id="A0A0W0YCI0"/>
<keyword evidence="1" id="KW-1133">Transmembrane helix</keyword>
<dbReference type="PATRIC" id="fig|45074.5.peg.3702"/>
<sequence>MGLVQNSSLSIGEGYPQNTGRLKKVISNSEGATQKVALMGDSTVDNSYWVNKNLPYAEKPHTVTHQTAVALANDAQSGSYYIGNFAVDGATTTDVMRYCRLDKVLPTDTDHTDSRVHQLEAVTEWKPDIAVLSVAGNNYREALANTLRNQISYPKLLLRITPESAKPIISSAFQQVKEKILLDYKKIIDQLVEQNPQLSRIVLLSQYYPSITEFTPYFIYTGFSHLARSEGKDQGPFPVVEETMNELYREILAYAITKKKEIVFVDVASSLNPLGGKHSHQIEPNEQGSVIMGRLIANAVHFNFPKQEAEEDKKSIARLYMSADEKHIQSQIIQEHEISQFTVKRISQFISENRYRHLGLLFSPSSNLGLRYESAYHAIMGKQFDTEYRGLFSFGLLDLSFVTVMASYLWRVAVNENVHSSFRVMAGTIAAPVLLGKMVLGLSLMLALALPILGYDKAVNLFTNPSASKNENELLSETDELVPALH</sequence>
<dbReference type="CDD" id="cd00229">
    <property type="entry name" value="SGNH_hydrolase"/>
    <property type="match status" value="1"/>
</dbReference>
<evidence type="ECO:0000313" key="2">
    <source>
        <dbReference type="EMBL" id="KTD54664.1"/>
    </source>
</evidence>
<evidence type="ECO:0000256" key="1">
    <source>
        <dbReference type="SAM" id="Phobius"/>
    </source>
</evidence>
<evidence type="ECO:0000313" key="3">
    <source>
        <dbReference type="Proteomes" id="UP000054703"/>
    </source>
</evidence>
<dbReference type="STRING" id="45074.Lsan_3444"/>
<accession>A0A0W0YCI0</accession>
<protein>
    <submittedName>
        <fullName evidence="2">Uncharacterized protein</fullName>
    </submittedName>
</protein>
<proteinExistence type="predicted"/>
<dbReference type="EMBL" id="LNYU01000088">
    <property type="protein sequence ID" value="KTD54664.1"/>
    <property type="molecule type" value="Genomic_DNA"/>
</dbReference>
<name>A0A0W0YCI0_9GAMM</name>
<dbReference type="RefSeq" id="WP_058515379.1">
    <property type="nucleotide sequence ID" value="NZ_CAAAIH010000023.1"/>
</dbReference>
<dbReference type="GO" id="GO:0016788">
    <property type="term" value="F:hydrolase activity, acting on ester bonds"/>
    <property type="evidence" value="ECO:0007669"/>
    <property type="project" value="UniProtKB-ARBA"/>
</dbReference>
<dbReference type="Gene3D" id="3.40.50.1110">
    <property type="entry name" value="SGNH hydrolase"/>
    <property type="match status" value="1"/>
</dbReference>
<dbReference type="Proteomes" id="UP000054703">
    <property type="component" value="Unassembled WGS sequence"/>
</dbReference>
<dbReference type="InterPro" id="IPR036514">
    <property type="entry name" value="SGNH_hydro_sf"/>
</dbReference>